<name>A0A437RAR1_9BURK</name>
<gene>
    <name evidence="2" type="ORF">EOE66_19420</name>
</gene>
<dbReference type="Pfam" id="PF12706">
    <property type="entry name" value="Lactamase_B_2"/>
    <property type="match status" value="1"/>
</dbReference>
<comment type="caution">
    <text evidence="2">The sequence shown here is derived from an EMBL/GenBank/DDBJ whole genome shotgun (WGS) entry which is preliminary data.</text>
</comment>
<dbReference type="PANTHER" id="PTHR15032:SF4">
    <property type="entry name" value="N-ACYL-PHOSPHATIDYLETHANOLAMINE-HYDROLYZING PHOSPHOLIPASE D"/>
    <property type="match status" value="1"/>
</dbReference>
<dbReference type="EMBL" id="SACR01000006">
    <property type="protein sequence ID" value="RVU43833.1"/>
    <property type="molecule type" value="Genomic_DNA"/>
</dbReference>
<keyword evidence="2" id="KW-0378">Hydrolase</keyword>
<evidence type="ECO:0000259" key="1">
    <source>
        <dbReference type="Pfam" id="PF12706"/>
    </source>
</evidence>
<proteinExistence type="predicted"/>
<evidence type="ECO:0000313" key="3">
    <source>
        <dbReference type="Proteomes" id="UP000285575"/>
    </source>
</evidence>
<evidence type="ECO:0000313" key="2">
    <source>
        <dbReference type="EMBL" id="RVU43833.1"/>
    </source>
</evidence>
<keyword evidence="3" id="KW-1185">Reference proteome</keyword>
<dbReference type="GO" id="GO:0005737">
    <property type="term" value="C:cytoplasm"/>
    <property type="evidence" value="ECO:0007669"/>
    <property type="project" value="TreeGrafter"/>
</dbReference>
<dbReference type="InterPro" id="IPR001279">
    <property type="entry name" value="Metallo-B-lactamas"/>
</dbReference>
<dbReference type="SUPFAM" id="SSF56281">
    <property type="entry name" value="Metallo-hydrolase/oxidoreductase"/>
    <property type="match status" value="1"/>
</dbReference>
<dbReference type="GO" id="GO:0016787">
    <property type="term" value="F:hydrolase activity"/>
    <property type="evidence" value="ECO:0007669"/>
    <property type="project" value="UniProtKB-KW"/>
</dbReference>
<dbReference type="RefSeq" id="WP_128230392.1">
    <property type="nucleotide sequence ID" value="NZ_SACR01000006.1"/>
</dbReference>
<dbReference type="PANTHER" id="PTHR15032">
    <property type="entry name" value="N-ACYL-PHOSPHATIDYLETHANOLAMINE-HYDROLYZING PHOSPHOLIPASE D"/>
    <property type="match status" value="1"/>
</dbReference>
<accession>A0A437RAR1</accession>
<dbReference type="OrthoDB" id="9805728at2"/>
<reference evidence="2 3" key="1">
    <citation type="submission" date="2019-01" db="EMBL/GenBank/DDBJ databases">
        <authorList>
            <person name="Chen W.-M."/>
        </authorList>
    </citation>
    <scope>NUCLEOTIDE SEQUENCE [LARGE SCALE GENOMIC DNA]</scope>
    <source>
        <strain evidence="2 3">KYPY4</strain>
    </source>
</reference>
<feature type="domain" description="Metallo-beta-lactamase" evidence="1">
    <location>
        <begin position="96"/>
        <end position="302"/>
    </location>
</feature>
<dbReference type="Proteomes" id="UP000285575">
    <property type="component" value="Unassembled WGS sequence"/>
</dbReference>
<protein>
    <submittedName>
        <fullName evidence="2">MBL fold metallo-hydrolase</fullName>
    </submittedName>
</protein>
<dbReference type="Gene3D" id="3.60.15.10">
    <property type="entry name" value="Ribonuclease Z/Hydroxyacylglutathione hydrolase-like"/>
    <property type="match status" value="1"/>
</dbReference>
<dbReference type="InterPro" id="IPR036866">
    <property type="entry name" value="RibonucZ/Hydroxyglut_hydro"/>
</dbReference>
<sequence>MALLLGCSTPNDAFDPSKPHHRPGGFVNLHPAAQGEEAPGFWRWQWERWRADLPPDRPDRVRSAQPDTAYLKANRGDISFTWLGHSSALWQLGGLNILTDPHLGERASPVSFAGPRRLTPAPLPLAQLPRIDVVLISHNHYDHLDAETVRALAAQPGGSPLFVVPLGVEKWLADEGITRTRRLDWWDRFELEAPAGRVTVHFVPAHHWSSRSPWDRSATLWGGFVLQAAGAGEPFSLYYVGDTGYAPDFAEIGRRFGGFDVSMIPVGCYLPRWFMQTQHVNEEEAVKIHRDVKSRHSIGVHWGAFRLCDDPIDAPVDGLPVARENLGVPAEAFVLPVLGQTRVIRRAAP</sequence>
<dbReference type="AlphaFoldDB" id="A0A437RAR1"/>
<organism evidence="2 3">
    <name type="scientific">Rubrivivax rivuli</name>
    <dbReference type="NCBI Taxonomy" id="1862385"/>
    <lineage>
        <taxon>Bacteria</taxon>
        <taxon>Pseudomonadati</taxon>
        <taxon>Pseudomonadota</taxon>
        <taxon>Betaproteobacteria</taxon>
        <taxon>Burkholderiales</taxon>
        <taxon>Sphaerotilaceae</taxon>
        <taxon>Rubrivivax</taxon>
    </lineage>
</organism>